<reference evidence="2 3" key="1">
    <citation type="submission" date="2021-03" db="EMBL/GenBank/DDBJ databases">
        <title>Complete genome of Polaribacter_sp.G4M1.</title>
        <authorList>
            <person name="Jeong S.W."/>
            <person name="Bae J.W."/>
        </authorList>
    </citation>
    <scope>NUCLEOTIDE SEQUENCE [LARGE SCALE GENOMIC DNA]</scope>
    <source>
        <strain evidence="2 3">G4M1</strain>
    </source>
</reference>
<dbReference type="Proteomes" id="UP000663935">
    <property type="component" value="Chromosome"/>
</dbReference>
<name>A0ABX7SQV5_9FLAO</name>
<evidence type="ECO:0000256" key="1">
    <source>
        <dbReference type="SAM" id="SignalP"/>
    </source>
</evidence>
<organism evidence="2 3">
    <name type="scientific">Polaribacter batillariae</name>
    <dbReference type="NCBI Taxonomy" id="2808900"/>
    <lineage>
        <taxon>Bacteria</taxon>
        <taxon>Pseudomonadati</taxon>
        <taxon>Bacteroidota</taxon>
        <taxon>Flavobacteriia</taxon>
        <taxon>Flavobacteriales</taxon>
        <taxon>Flavobacteriaceae</taxon>
    </lineage>
</organism>
<sequence>MKKSIVSLIVFAIALISTNEAFAQKFPKMDVSPMDAASYPNNWRDANKLVKVIYSRPQLKGRDLGKLAPKDKVWRTGANEAAEITFYKKLKFGGKEVKPGTYTLFTIPQEESWTVILSNQKNIWGAYFYDKKQDVLRVPAKVSKSNNNIEAFSIAFDGEKDNIKMHMGWGNTVVTVPIAVEKAVKESEK</sequence>
<gene>
    <name evidence="2" type="ORF">JL193_10655</name>
</gene>
<evidence type="ECO:0000313" key="3">
    <source>
        <dbReference type="Proteomes" id="UP000663935"/>
    </source>
</evidence>
<dbReference type="EMBL" id="CP071795">
    <property type="protein sequence ID" value="QTD36602.1"/>
    <property type="molecule type" value="Genomic_DNA"/>
</dbReference>
<keyword evidence="3" id="KW-1185">Reference proteome</keyword>
<evidence type="ECO:0000313" key="2">
    <source>
        <dbReference type="EMBL" id="QTD36602.1"/>
    </source>
</evidence>
<feature type="chain" id="PRO_5047034680" evidence="1">
    <location>
        <begin position="24"/>
        <end position="189"/>
    </location>
</feature>
<protein>
    <submittedName>
        <fullName evidence="2">DUF2911 domain-containing protein</fullName>
    </submittedName>
</protein>
<accession>A0ABX7SQV5</accession>
<dbReference type="RefSeq" id="WP_207970786.1">
    <property type="nucleotide sequence ID" value="NZ_CP071795.1"/>
</dbReference>
<proteinExistence type="predicted"/>
<dbReference type="InterPro" id="IPR021314">
    <property type="entry name" value="DUF2911"/>
</dbReference>
<dbReference type="Pfam" id="PF11138">
    <property type="entry name" value="DUF2911"/>
    <property type="match status" value="1"/>
</dbReference>
<feature type="signal peptide" evidence="1">
    <location>
        <begin position="1"/>
        <end position="23"/>
    </location>
</feature>
<keyword evidence="1" id="KW-0732">Signal</keyword>